<proteinExistence type="predicted"/>
<evidence type="ECO:0000313" key="1">
    <source>
        <dbReference type="EMBL" id="RIJ41503.1"/>
    </source>
</evidence>
<keyword evidence="2" id="KW-1185">Reference proteome</keyword>
<reference evidence="2" key="1">
    <citation type="submission" date="2018-08" db="EMBL/GenBank/DDBJ databases">
        <title>Mucilaginibacter sp. MYSH2.</title>
        <authorList>
            <person name="Seo T."/>
        </authorList>
    </citation>
    <scope>NUCLEOTIDE SEQUENCE [LARGE SCALE GENOMIC DNA]</scope>
    <source>
        <strain evidence="2">KIRAN</strain>
    </source>
</reference>
<dbReference type="AlphaFoldDB" id="A0A399SG32"/>
<dbReference type="Proteomes" id="UP000266005">
    <property type="component" value="Unassembled WGS sequence"/>
</dbReference>
<organism evidence="1 2">
    <name type="scientific">Pontibacter oryzae</name>
    <dbReference type="NCBI Taxonomy" id="2304593"/>
    <lineage>
        <taxon>Bacteria</taxon>
        <taxon>Pseudomonadati</taxon>
        <taxon>Bacteroidota</taxon>
        <taxon>Cytophagia</taxon>
        <taxon>Cytophagales</taxon>
        <taxon>Hymenobacteraceae</taxon>
        <taxon>Pontibacter</taxon>
    </lineage>
</organism>
<gene>
    <name evidence="1" type="ORF">D1627_05550</name>
</gene>
<name>A0A399SG32_9BACT</name>
<comment type="caution">
    <text evidence="1">The sequence shown here is derived from an EMBL/GenBank/DDBJ whole genome shotgun (WGS) entry which is preliminary data.</text>
</comment>
<evidence type="ECO:0000313" key="2">
    <source>
        <dbReference type="Proteomes" id="UP000266005"/>
    </source>
</evidence>
<dbReference type="EMBL" id="QWGE01000002">
    <property type="protein sequence ID" value="RIJ41503.1"/>
    <property type="molecule type" value="Genomic_DNA"/>
</dbReference>
<protein>
    <submittedName>
        <fullName evidence="1">Uncharacterized protein</fullName>
    </submittedName>
</protein>
<accession>A0A399SG32</accession>
<sequence length="74" mass="8551">MESYEAGSSFESAIKVASVAEEYQWLRTHYPGGQMVEQSLLFHNKKPYDLLEIITEVGINKKVYFDISTFYGKH</sequence>